<keyword evidence="1" id="KW-0472">Membrane</keyword>
<proteinExistence type="predicted"/>
<gene>
    <name evidence="2" type="ORF">ACFSAU_04635</name>
</gene>
<keyword evidence="1" id="KW-1133">Transmembrane helix</keyword>
<protein>
    <submittedName>
        <fullName evidence="2">Uncharacterized protein</fullName>
    </submittedName>
</protein>
<dbReference type="AlphaFoldDB" id="A0ABD6BQ18"/>
<feature type="transmembrane region" description="Helical" evidence="1">
    <location>
        <begin position="12"/>
        <end position="45"/>
    </location>
</feature>
<organism evidence="2 3">
    <name type="scientific">Halolamina litorea</name>
    <dbReference type="NCBI Taxonomy" id="1515593"/>
    <lineage>
        <taxon>Archaea</taxon>
        <taxon>Methanobacteriati</taxon>
        <taxon>Methanobacteriota</taxon>
        <taxon>Stenosarchaea group</taxon>
        <taxon>Halobacteria</taxon>
        <taxon>Halobacteriales</taxon>
        <taxon>Haloferacaceae</taxon>
    </lineage>
</organism>
<keyword evidence="3" id="KW-1185">Reference proteome</keyword>
<evidence type="ECO:0000313" key="3">
    <source>
        <dbReference type="Proteomes" id="UP001597139"/>
    </source>
</evidence>
<feature type="transmembrane region" description="Helical" evidence="1">
    <location>
        <begin position="57"/>
        <end position="76"/>
    </location>
</feature>
<reference evidence="2 3" key="1">
    <citation type="journal article" date="2019" name="Int. J. Syst. Evol. Microbiol.">
        <title>The Global Catalogue of Microorganisms (GCM) 10K type strain sequencing project: providing services to taxonomists for standard genome sequencing and annotation.</title>
        <authorList>
            <consortium name="The Broad Institute Genomics Platform"/>
            <consortium name="The Broad Institute Genome Sequencing Center for Infectious Disease"/>
            <person name="Wu L."/>
            <person name="Ma J."/>
        </authorList>
    </citation>
    <scope>NUCLEOTIDE SEQUENCE [LARGE SCALE GENOMIC DNA]</scope>
    <source>
        <strain evidence="2 3">CGMCC 1.12859</strain>
    </source>
</reference>
<comment type="caution">
    <text evidence="2">The sequence shown here is derived from an EMBL/GenBank/DDBJ whole genome shotgun (WGS) entry which is preliminary data.</text>
</comment>
<dbReference type="Pfam" id="PF24396">
    <property type="entry name" value="DUF7541"/>
    <property type="match status" value="1"/>
</dbReference>
<dbReference type="InterPro" id="IPR055963">
    <property type="entry name" value="DUF7541"/>
</dbReference>
<accession>A0ABD6BQ18</accession>
<name>A0ABD6BQ18_9EURY</name>
<dbReference type="Proteomes" id="UP001597139">
    <property type="component" value="Unassembled WGS sequence"/>
</dbReference>
<evidence type="ECO:0000256" key="1">
    <source>
        <dbReference type="SAM" id="Phobius"/>
    </source>
</evidence>
<dbReference type="RefSeq" id="WP_267646062.1">
    <property type="nucleotide sequence ID" value="NZ_JANHGR010000001.1"/>
</dbReference>
<evidence type="ECO:0000313" key="2">
    <source>
        <dbReference type="EMBL" id="MFD1566771.1"/>
    </source>
</evidence>
<dbReference type="EMBL" id="JBHUCZ010000001">
    <property type="protein sequence ID" value="MFD1566771.1"/>
    <property type="molecule type" value="Genomic_DNA"/>
</dbReference>
<keyword evidence="1" id="KW-0812">Transmembrane</keyword>
<sequence>MATNSTPWPLALALGLAMAELGVFLGFAAIAAPGVVFFTVSLAGAIDEAGYGRSRPFLLAVVAAAVALLGVVAAAVALPIRGYSMVIGAVAVLPLAVLDHRR</sequence>